<evidence type="ECO:0000313" key="2">
    <source>
        <dbReference type="EMBL" id="ESA08030.1"/>
    </source>
</evidence>
<dbReference type="HOGENOM" id="CLU_2499018_0_0_1"/>
<protein>
    <submittedName>
        <fullName evidence="2">Uncharacterized protein</fullName>
    </submittedName>
</protein>
<name>U9TIV4_RHIID</name>
<reference evidence="2" key="1">
    <citation type="submission" date="2013-07" db="EMBL/GenBank/DDBJ databases">
        <title>The genome of an arbuscular mycorrhizal fungus provides insights into the evolution of the oldest plant symbiosis.</title>
        <authorList>
            <consortium name="DOE Joint Genome Institute"/>
            <person name="Tisserant E."/>
            <person name="Malbreil M."/>
            <person name="Kuo A."/>
            <person name="Kohler A."/>
            <person name="Symeonidi A."/>
            <person name="Balestrini R."/>
            <person name="Charron P."/>
            <person name="Duensing N."/>
            <person name="Frei-dit-Frey N."/>
            <person name="Gianinazzi-Pearson V."/>
            <person name="Gilbert B."/>
            <person name="Handa Y."/>
            <person name="Hijri M."/>
            <person name="Kaul R."/>
            <person name="Kawaguchi M."/>
            <person name="Krajinski F."/>
            <person name="Lammers P."/>
            <person name="Lapierre D."/>
            <person name="Masclaux F.G."/>
            <person name="Murat C."/>
            <person name="Morin E."/>
            <person name="Ndikumana S."/>
            <person name="Pagni M."/>
            <person name="Petitpierre D."/>
            <person name="Requena N."/>
            <person name="Rosikiewicz P."/>
            <person name="Riley R."/>
            <person name="Saito K."/>
            <person name="San Clemente H."/>
            <person name="Shapiro H."/>
            <person name="van Tuinen D."/>
            <person name="Becard G."/>
            <person name="Bonfante P."/>
            <person name="Paszkowski U."/>
            <person name="Shachar-Hill Y."/>
            <person name="Young J.P."/>
            <person name="Sanders I.R."/>
            <person name="Henrissat B."/>
            <person name="Rensing S.A."/>
            <person name="Grigoriev I.V."/>
            <person name="Corradi N."/>
            <person name="Roux C."/>
            <person name="Martin F."/>
        </authorList>
    </citation>
    <scope>NUCLEOTIDE SEQUENCE</scope>
    <source>
        <strain evidence="2">DAOM 197198</strain>
    </source>
</reference>
<evidence type="ECO:0000256" key="1">
    <source>
        <dbReference type="SAM" id="MobiDB-lite"/>
    </source>
</evidence>
<sequence>MKNQIAIKFDSICLKAGHLENIEKPMMRIRPTFSTRSSLLQIYHGQKIRRDFRRHHFSHKITERDTGTPRSSTSKGESSFPKFSFS</sequence>
<dbReference type="AlphaFoldDB" id="U9TIV4"/>
<feature type="region of interest" description="Disordered" evidence="1">
    <location>
        <begin position="58"/>
        <end position="86"/>
    </location>
</feature>
<dbReference type="EMBL" id="KI289660">
    <property type="protein sequence ID" value="ESA08030.1"/>
    <property type="molecule type" value="Genomic_DNA"/>
</dbReference>
<organism evidence="2">
    <name type="scientific">Rhizophagus irregularis (strain DAOM 181602 / DAOM 197198 / MUCL 43194)</name>
    <name type="common">Arbuscular mycorrhizal fungus</name>
    <name type="synonym">Glomus intraradices</name>
    <dbReference type="NCBI Taxonomy" id="747089"/>
    <lineage>
        <taxon>Eukaryota</taxon>
        <taxon>Fungi</taxon>
        <taxon>Fungi incertae sedis</taxon>
        <taxon>Mucoromycota</taxon>
        <taxon>Glomeromycotina</taxon>
        <taxon>Glomeromycetes</taxon>
        <taxon>Glomerales</taxon>
        <taxon>Glomeraceae</taxon>
        <taxon>Rhizophagus</taxon>
    </lineage>
</organism>
<proteinExistence type="predicted"/>
<gene>
    <name evidence="2" type="ORF">GLOINDRAFT_32189</name>
</gene>
<feature type="compositionally biased region" description="Polar residues" evidence="1">
    <location>
        <begin position="68"/>
        <end position="77"/>
    </location>
</feature>
<accession>U9TIV4</accession>